<evidence type="ECO:0000313" key="2">
    <source>
        <dbReference type="EMBL" id="ADE17028.1"/>
    </source>
</evidence>
<reference evidence="2 3" key="1">
    <citation type="submission" date="2009-10" db="EMBL/GenBank/DDBJ databases">
        <title>Complete genome sequence of Nitrosococcus halophilus Nc4, a salt-adapted, aerobic obligate ammonia-oxidizing sulfur purple bacterium.</title>
        <authorList>
            <consortium name="US DOE Joint Genome Institute"/>
            <person name="Campbell M.A."/>
            <person name="Malfatti S.A."/>
            <person name="Chain P.S.G."/>
            <person name="Heidelberg J.F."/>
            <person name="Ward N.L."/>
            <person name="Ward B.B."/>
            <person name="Klotz M.G."/>
        </authorList>
    </citation>
    <scope>NUCLEOTIDE SEQUENCE [LARGE SCALE GENOMIC DNA]</scope>
    <source>
        <strain evidence="3">Nc4</strain>
        <plasmid evidence="3">Plasmid pNHAL01</plasmid>
    </source>
</reference>
<dbReference type="KEGG" id="nhl:Nhal_4020"/>
<accession>D5C5H4</accession>
<gene>
    <name evidence="2" type="ORF">Nhal_4020</name>
</gene>
<sequence length="354" mass="39692">MRDRDIKILWGRSGNRCAICKLELTPDGTRETLGEMAHIVARSPDGPRGGESLPLEERDRYDNLILLCPTHHVEVDKAPDSWPTTRLRMTKQNHEAWVSTQLESGGISIPPIDNSEFLAQREQAWAEASRGQLAMVLSLTPLRVAGEVLDPLDEKVVATLESARVPRNGQGGEAVNRYRTRPTEHGISNEEFLEPVSAFGHSIQVFRAGHLEYFCELGGGVDQITRCAQERKANLGGANSVLRYTDIAEIADLGLTWLEQAWHGLLPFNDMTFSCMLVTTAHSTMYSGETKWRGGLFGHPVRVPTLRVSEVIARDFDREGILLYALRRLVNSYGLVLQEFKDAKGEYVRPERMR</sequence>
<organism evidence="2 3">
    <name type="scientific">Nitrosococcus halophilus (strain Nc4)</name>
    <dbReference type="NCBI Taxonomy" id="472759"/>
    <lineage>
        <taxon>Bacteria</taxon>
        <taxon>Pseudomonadati</taxon>
        <taxon>Pseudomonadota</taxon>
        <taxon>Gammaproteobacteria</taxon>
        <taxon>Chromatiales</taxon>
        <taxon>Chromatiaceae</taxon>
        <taxon>Nitrosococcus</taxon>
    </lineage>
</organism>
<name>D5C5H4_NITHN</name>
<evidence type="ECO:0000313" key="3">
    <source>
        <dbReference type="Proteomes" id="UP000001844"/>
    </source>
</evidence>
<dbReference type="HOGENOM" id="CLU_782625_0_0_6"/>
<keyword evidence="2" id="KW-0614">Plasmid</keyword>
<geneLocation type="plasmid" evidence="2 3">
    <name>pNHAL01</name>
</geneLocation>
<evidence type="ECO:0000259" key="1">
    <source>
        <dbReference type="Pfam" id="PF13391"/>
    </source>
</evidence>
<dbReference type="eggNOG" id="COG1403">
    <property type="taxonomic scope" value="Bacteria"/>
</dbReference>
<dbReference type="EMBL" id="CP001799">
    <property type="protein sequence ID" value="ADE17028.1"/>
    <property type="molecule type" value="Genomic_DNA"/>
</dbReference>
<dbReference type="CDD" id="cd00085">
    <property type="entry name" value="HNHc"/>
    <property type="match status" value="1"/>
</dbReference>
<dbReference type="AlphaFoldDB" id="D5C5H4"/>
<proteinExistence type="predicted"/>
<dbReference type="OrthoDB" id="9052589at2"/>
<dbReference type="RefSeq" id="WP_013028130.1">
    <property type="nucleotide sequence ID" value="NC_013958.1"/>
</dbReference>
<dbReference type="Proteomes" id="UP000001844">
    <property type="component" value="Plasmid pNHAL01"/>
</dbReference>
<dbReference type="Pfam" id="PF13391">
    <property type="entry name" value="HNH_2"/>
    <property type="match status" value="1"/>
</dbReference>
<feature type="domain" description="HNH nuclease" evidence="1">
    <location>
        <begin position="17"/>
        <end position="74"/>
    </location>
</feature>
<keyword evidence="3" id="KW-1185">Reference proteome</keyword>
<protein>
    <recommendedName>
        <fullName evidence="1">HNH nuclease domain-containing protein</fullName>
    </recommendedName>
</protein>
<dbReference type="InterPro" id="IPR003615">
    <property type="entry name" value="HNH_nuc"/>
</dbReference>